<dbReference type="PANTHER" id="PTHR37031">
    <property type="entry name" value="METALLOPHOSPHATASE BINDING DOMAIN PROTEIN"/>
    <property type="match status" value="1"/>
</dbReference>
<sequence>MEAFMDDESVCTVAKDLAPKTPTAFQLENFAPGKRIRVTVTIGEKEVREARFTCPSRDQDQWKIATVSCNNHALTEKIKLWKRLTRVIGDVDCILHLGDQIYGDVDFGTKESGEDFESAWHASLTLLEPMERGEWDNHQEEVREFYRECYRTTWNMPFTAICLASAANYMICDDHEFTDDLGDEPEHHNPSTLAFYVATLAYQVYNEYQHQLHEDCDVTDLSIKPYYACKLSPRVGFFMTDNRVERSLHRAQGTKSSWENRAFMGPAQWDRVTEAFENDFDSCDVVMFGTPTPLVFLSQTATGVAQKKIDDARGTWGHSDFKIEQQAITKLLSDWQNARRNRAVITLGGDVHMGGFTDSWHNGSDIPLHQLTASAVGNQPEGGMTTPREVALRSAMHADERLFDFKVEHHEWIYGANYGMLDFKLHEQGHGRHRPHVTLTLVGEKGDPKVRNLQFGNSSVGLKNREHSEASEAAHAAAEVMGVPP</sequence>
<dbReference type="InterPro" id="IPR029052">
    <property type="entry name" value="Metallo-depent_PP-like"/>
</dbReference>
<name>D7FMC9_ECTSI</name>
<gene>
    <name evidence="2" type="ORF">Esi_0166_0065</name>
</gene>
<feature type="domain" description="PhoD-like phosphatase metallophosphatase" evidence="1">
    <location>
        <begin position="65"/>
        <end position="425"/>
    </location>
</feature>
<reference evidence="2 3" key="1">
    <citation type="journal article" date="2010" name="Nature">
        <title>The Ectocarpus genome and the independent evolution of multicellularity in brown algae.</title>
        <authorList>
            <person name="Cock J.M."/>
            <person name="Sterck L."/>
            <person name="Rouze P."/>
            <person name="Scornet D."/>
            <person name="Allen A.E."/>
            <person name="Amoutzias G."/>
            <person name="Anthouard V."/>
            <person name="Artiguenave F."/>
            <person name="Aury J.M."/>
            <person name="Badger J.H."/>
            <person name="Beszteri B."/>
            <person name="Billiau K."/>
            <person name="Bonnet E."/>
            <person name="Bothwell J.H."/>
            <person name="Bowler C."/>
            <person name="Boyen C."/>
            <person name="Brownlee C."/>
            <person name="Carrano C.J."/>
            <person name="Charrier B."/>
            <person name="Cho G.Y."/>
            <person name="Coelho S.M."/>
            <person name="Collen J."/>
            <person name="Corre E."/>
            <person name="Da Silva C."/>
            <person name="Delage L."/>
            <person name="Delaroque N."/>
            <person name="Dittami S.M."/>
            <person name="Doulbeau S."/>
            <person name="Elias M."/>
            <person name="Farnham G."/>
            <person name="Gachon C.M."/>
            <person name="Gschloessl B."/>
            <person name="Heesch S."/>
            <person name="Jabbari K."/>
            <person name="Jubin C."/>
            <person name="Kawai H."/>
            <person name="Kimura K."/>
            <person name="Kloareg B."/>
            <person name="Kupper F.C."/>
            <person name="Lang D."/>
            <person name="Le Bail A."/>
            <person name="Leblanc C."/>
            <person name="Lerouge P."/>
            <person name="Lohr M."/>
            <person name="Lopez P.J."/>
            <person name="Martens C."/>
            <person name="Maumus F."/>
            <person name="Michel G."/>
            <person name="Miranda-Saavedra D."/>
            <person name="Morales J."/>
            <person name="Moreau H."/>
            <person name="Motomura T."/>
            <person name="Nagasato C."/>
            <person name="Napoli C.A."/>
            <person name="Nelson D.R."/>
            <person name="Nyvall-Collen P."/>
            <person name="Peters A.F."/>
            <person name="Pommier C."/>
            <person name="Potin P."/>
            <person name="Poulain J."/>
            <person name="Quesneville H."/>
            <person name="Read B."/>
            <person name="Rensing S.A."/>
            <person name="Ritter A."/>
            <person name="Rousvoal S."/>
            <person name="Samanta M."/>
            <person name="Samson G."/>
            <person name="Schroeder D.C."/>
            <person name="Segurens B."/>
            <person name="Strittmatter M."/>
            <person name="Tonon T."/>
            <person name="Tregear J.W."/>
            <person name="Valentin K."/>
            <person name="von Dassow P."/>
            <person name="Yamagishi T."/>
            <person name="Van de Peer Y."/>
            <person name="Wincker P."/>
        </authorList>
    </citation>
    <scope>NUCLEOTIDE SEQUENCE [LARGE SCALE GENOMIC DNA]</scope>
    <source>
        <strain evidence="3">Ec32 / CCAP1310/4</strain>
    </source>
</reference>
<dbReference type="AlphaFoldDB" id="D7FMC9"/>
<accession>D7FMC9</accession>
<dbReference type="InterPro" id="IPR018946">
    <property type="entry name" value="PhoD-like_MPP"/>
</dbReference>
<keyword evidence="3" id="KW-1185">Reference proteome</keyword>
<dbReference type="EMBL" id="FN649760">
    <property type="protein sequence ID" value="CBJ29947.1"/>
    <property type="molecule type" value="Genomic_DNA"/>
</dbReference>
<dbReference type="SUPFAM" id="SSF56300">
    <property type="entry name" value="Metallo-dependent phosphatases"/>
    <property type="match status" value="1"/>
</dbReference>
<dbReference type="Pfam" id="PF09423">
    <property type="entry name" value="PhoD"/>
    <property type="match status" value="1"/>
</dbReference>
<dbReference type="PANTHER" id="PTHR37031:SF2">
    <property type="entry name" value="PHOD-LIKE PHOSPHATASE METALLOPHOSPHATASE DOMAIN-CONTAINING PROTEIN"/>
    <property type="match status" value="1"/>
</dbReference>
<proteinExistence type="predicted"/>
<dbReference type="Proteomes" id="UP000002630">
    <property type="component" value="Unassembled WGS sequence"/>
</dbReference>
<protein>
    <recommendedName>
        <fullName evidence="1">PhoD-like phosphatase metallophosphatase domain-containing protein</fullName>
    </recommendedName>
</protein>
<dbReference type="InterPro" id="IPR038607">
    <property type="entry name" value="PhoD-like_sf"/>
</dbReference>
<evidence type="ECO:0000259" key="1">
    <source>
        <dbReference type="Pfam" id="PF09423"/>
    </source>
</evidence>
<dbReference type="OrthoDB" id="2419400at2759"/>
<organism evidence="2 3">
    <name type="scientific">Ectocarpus siliculosus</name>
    <name type="common">Brown alga</name>
    <name type="synonym">Conferva siliculosa</name>
    <dbReference type="NCBI Taxonomy" id="2880"/>
    <lineage>
        <taxon>Eukaryota</taxon>
        <taxon>Sar</taxon>
        <taxon>Stramenopiles</taxon>
        <taxon>Ochrophyta</taxon>
        <taxon>PX clade</taxon>
        <taxon>Phaeophyceae</taxon>
        <taxon>Ectocarpales</taxon>
        <taxon>Ectocarpaceae</taxon>
        <taxon>Ectocarpus</taxon>
    </lineage>
</organism>
<dbReference type="CDD" id="cd07389">
    <property type="entry name" value="MPP_PhoD"/>
    <property type="match status" value="1"/>
</dbReference>
<evidence type="ECO:0000313" key="2">
    <source>
        <dbReference type="EMBL" id="CBJ29947.1"/>
    </source>
</evidence>
<dbReference type="InParanoid" id="D7FMC9"/>
<dbReference type="Gene3D" id="3.60.21.70">
    <property type="entry name" value="PhoD-like phosphatase"/>
    <property type="match status" value="1"/>
</dbReference>
<evidence type="ECO:0000313" key="3">
    <source>
        <dbReference type="Proteomes" id="UP000002630"/>
    </source>
</evidence>